<protein>
    <recommendedName>
        <fullName evidence="1">YspA cpYpsA-related SLOG domain-containing protein</fullName>
    </recommendedName>
</protein>
<feature type="domain" description="YspA cpYpsA-related SLOG" evidence="1">
    <location>
        <begin position="39"/>
        <end position="108"/>
    </location>
</feature>
<organism evidence="2 3">
    <name type="scientific">Mycobacterium phage Omega</name>
    <name type="common">Mycobacteriophage Omega</name>
    <dbReference type="NCBI Taxonomy" id="2907835"/>
    <lineage>
        <taxon>Viruses</taxon>
        <taxon>Duplodnaviria</taxon>
        <taxon>Heunggongvirae</taxon>
        <taxon>Uroviricota</taxon>
        <taxon>Caudoviricetes</taxon>
        <taxon>Omegavirus</taxon>
        <taxon>Omegavirus omega</taxon>
    </lineage>
</organism>
<accession>Q853Y9</accession>
<evidence type="ECO:0000259" key="1">
    <source>
        <dbReference type="Pfam" id="PF10686"/>
    </source>
</evidence>
<gene>
    <name evidence="2" type="primary">177</name>
    <name evidence="2" type="ORF">PBI_OMEGA_177</name>
</gene>
<keyword evidence="3" id="KW-1185">Reference proteome</keyword>
<evidence type="ECO:0000313" key="3">
    <source>
        <dbReference type="Proteomes" id="UP000000963"/>
    </source>
</evidence>
<name>Q853Y9_BPMOM</name>
<evidence type="ECO:0000313" key="2">
    <source>
        <dbReference type="EMBL" id="AAN12819.1"/>
    </source>
</evidence>
<sequence length="158" mass="17756">MIHVHEYLEWIEEPGWQSRTLEWVRVCECGFSPDRVARRVLVTGSRGWMSREMIFEALAREFFEADKLGMPALVVRHGAAPGADLIAHEWALEAEYVDPDPHPANWSAGLIAGHVRNQKMVDLGADVCLAFPTADSRGTWDCVRRAKEAGIPVKVFES</sequence>
<reference evidence="2 3" key="1">
    <citation type="journal article" date="2003" name="Cell">
        <title>Origins of highly mosaic mycobacteriophage genomes.</title>
        <authorList>
            <person name="Pedulla M.L."/>
            <person name="Ford M.E."/>
            <person name="Houtz J.M."/>
            <person name="Karthikeyan T."/>
            <person name="Wadsworth C."/>
            <person name="Lewis J.A."/>
            <person name="Jacobs-Sera D."/>
            <person name="Falbo J."/>
            <person name="Gross J."/>
            <person name="Pannunzio N.R."/>
            <person name="Brucker W."/>
            <person name="Kumar V."/>
            <person name="Kandasamy J."/>
            <person name="Keenan L."/>
            <person name="Bardarov S."/>
            <person name="Kriakov J."/>
            <person name="Lawrence J.G."/>
            <person name="Jacobs W.R. Jr."/>
            <person name="Hendrix R.W."/>
            <person name="Hatfull G.F."/>
        </authorList>
    </citation>
    <scope>NUCLEOTIDE SEQUENCE</scope>
</reference>
<proteinExistence type="predicted"/>
<organismHost>
    <name type="scientific">Mycolicibacterium smegmatis</name>
    <name type="common">Mycobacterium smegmatis</name>
    <dbReference type="NCBI Taxonomy" id="1772"/>
</organismHost>
<dbReference type="InterPro" id="IPR019627">
    <property type="entry name" value="YAcAr"/>
</dbReference>
<dbReference type="EMBL" id="AY129338">
    <property type="protein sequence ID" value="AAN12819.1"/>
    <property type="molecule type" value="Genomic_DNA"/>
</dbReference>
<dbReference type="Proteomes" id="UP000000963">
    <property type="component" value="Segment"/>
</dbReference>
<dbReference type="KEGG" id="vg:1260186"/>
<dbReference type="Pfam" id="PF10686">
    <property type="entry name" value="YAcAr"/>
    <property type="match status" value="1"/>
</dbReference>
<dbReference type="RefSeq" id="NP_818477.1">
    <property type="nucleotide sequence ID" value="NC_004688.1"/>
</dbReference>